<protein>
    <submittedName>
        <fullName evidence="1">Uncharacterized protein</fullName>
    </submittedName>
</protein>
<organism evidence="1">
    <name type="scientific">marine sediment metagenome</name>
    <dbReference type="NCBI Taxonomy" id="412755"/>
    <lineage>
        <taxon>unclassified sequences</taxon>
        <taxon>metagenomes</taxon>
        <taxon>ecological metagenomes</taxon>
    </lineage>
</organism>
<gene>
    <name evidence="1" type="ORF">S06H3_58260</name>
</gene>
<reference evidence="1" key="1">
    <citation type="journal article" date="2014" name="Front. Microbiol.">
        <title>High frequency of phylogenetically diverse reductive dehalogenase-homologous genes in deep subseafloor sedimentary metagenomes.</title>
        <authorList>
            <person name="Kawai M."/>
            <person name="Futagami T."/>
            <person name="Toyoda A."/>
            <person name="Takaki Y."/>
            <person name="Nishi S."/>
            <person name="Hori S."/>
            <person name="Arai W."/>
            <person name="Tsubouchi T."/>
            <person name="Morono Y."/>
            <person name="Uchiyama I."/>
            <person name="Ito T."/>
            <person name="Fujiyama A."/>
            <person name="Inagaki F."/>
            <person name="Takami H."/>
        </authorList>
    </citation>
    <scope>NUCLEOTIDE SEQUENCE</scope>
    <source>
        <strain evidence="1">Expedition CK06-06</strain>
    </source>
</reference>
<evidence type="ECO:0000313" key="1">
    <source>
        <dbReference type="EMBL" id="GAI53416.1"/>
    </source>
</evidence>
<proteinExistence type="predicted"/>
<sequence length="29" mass="3453">DETKMDKALERRIGQDMMGQNEDVLEMRL</sequence>
<dbReference type="AlphaFoldDB" id="X1QF22"/>
<dbReference type="EMBL" id="BARV01037695">
    <property type="protein sequence ID" value="GAI53416.1"/>
    <property type="molecule type" value="Genomic_DNA"/>
</dbReference>
<name>X1QF22_9ZZZZ</name>
<accession>X1QF22</accession>
<feature type="non-terminal residue" evidence="1">
    <location>
        <position position="1"/>
    </location>
</feature>
<comment type="caution">
    <text evidence="1">The sequence shown here is derived from an EMBL/GenBank/DDBJ whole genome shotgun (WGS) entry which is preliminary data.</text>
</comment>